<sequence length="459" mass="49623">MSKIASSLIGIVLPFTIASCVQQPGALSPNAKASLDIPARYDATQPPVPEISENLVSLFPSPQLKNYISKAVKNNPDLRSSAARLEEAGYNTRRSQAGLSPTLNANLGAGTNTSNPSGFSSVSSESYTASLDARWEVDVWGRIRAGVSASTSDQAAAAADYASARQSIVAQTAQAYFDLLRTSSLLELSERRLVSFKKTLDLVNRRFEAGTADLGSLDLARTDIENTRSQVALRKDDRDKAARRLATLTGAYPNNSSKATKWPTLSRSVQANIPSTLMLKRPDIDAAYQRIRAADSRVTVAHRDLYPDFTLTASYGQQSNILKNLADSNFNAWSLLASLSAPLIDGGARRAELGASNARAKRALADYQSIVLNAFREVENALGSENYLRQQYSATGKALTAAQSAESRGLRSYDNGLINILDLLAVQRRTFATEESLINIRALRYQNRVSLALALGKAL</sequence>
<accession>A0A2S7U0R1</accession>
<keyword evidence="2" id="KW-1134">Transmembrane beta strand</keyword>
<dbReference type="Gene3D" id="1.20.1600.10">
    <property type="entry name" value="Outer membrane efflux proteins (OEP)"/>
    <property type="match status" value="1"/>
</dbReference>
<dbReference type="AlphaFoldDB" id="A0A2S7U0R1"/>
<comment type="subcellular location">
    <subcellularLocation>
        <location evidence="2">Cell membrane</location>
        <topology evidence="2">Lipid-anchor</topology>
    </subcellularLocation>
</comment>
<dbReference type="NCBIfam" id="TIGR01845">
    <property type="entry name" value="outer_NodT"/>
    <property type="match status" value="1"/>
</dbReference>
<dbReference type="PANTHER" id="PTHR30203">
    <property type="entry name" value="OUTER MEMBRANE CATION EFFLUX PROTEIN"/>
    <property type="match status" value="1"/>
</dbReference>
<dbReference type="Gene3D" id="2.20.200.10">
    <property type="entry name" value="Outer membrane efflux proteins (OEP)"/>
    <property type="match status" value="1"/>
</dbReference>
<dbReference type="PROSITE" id="PS51257">
    <property type="entry name" value="PROKAR_LIPOPROTEIN"/>
    <property type="match status" value="1"/>
</dbReference>
<name>A0A2S7U0R1_9BACT</name>
<dbReference type="Proteomes" id="UP000239907">
    <property type="component" value="Unassembled WGS sequence"/>
</dbReference>
<reference evidence="3 4" key="1">
    <citation type="submission" date="2016-12" db="EMBL/GenBank/DDBJ databases">
        <title>Study of bacterial adaptation to deep sea.</title>
        <authorList>
            <person name="Song J."/>
            <person name="Yoshizawa S."/>
            <person name="Kogure K."/>
        </authorList>
    </citation>
    <scope>NUCLEOTIDE SEQUENCE [LARGE SCALE GENOMIC DNA]</scope>
    <source>
        <strain evidence="3 4">SAORIC-165</strain>
    </source>
</reference>
<keyword evidence="2" id="KW-0472">Membrane</keyword>
<proteinExistence type="inferred from homology"/>
<dbReference type="Pfam" id="PF02321">
    <property type="entry name" value="OEP"/>
    <property type="match status" value="2"/>
</dbReference>
<gene>
    <name evidence="3" type="ORF">BSZ32_04155</name>
</gene>
<keyword evidence="4" id="KW-1185">Reference proteome</keyword>
<comment type="similarity">
    <text evidence="1 2">Belongs to the outer membrane factor (OMF) (TC 1.B.17) family.</text>
</comment>
<evidence type="ECO:0008006" key="5">
    <source>
        <dbReference type="Google" id="ProtNLM"/>
    </source>
</evidence>
<dbReference type="EMBL" id="MQWA01000001">
    <property type="protein sequence ID" value="PQJ27773.1"/>
    <property type="molecule type" value="Genomic_DNA"/>
</dbReference>
<dbReference type="RefSeq" id="WP_105042260.1">
    <property type="nucleotide sequence ID" value="NZ_MQWA01000001.1"/>
</dbReference>
<keyword evidence="2" id="KW-0564">Palmitate</keyword>
<keyword evidence="2" id="KW-0812">Transmembrane</keyword>
<dbReference type="GO" id="GO:0015562">
    <property type="term" value="F:efflux transmembrane transporter activity"/>
    <property type="evidence" value="ECO:0007669"/>
    <property type="project" value="InterPro"/>
</dbReference>
<comment type="caution">
    <text evidence="3">The sequence shown here is derived from an EMBL/GenBank/DDBJ whole genome shotgun (WGS) entry which is preliminary data.</text>
</comment>
<evidence type="ECO:0000256" key="2">
    <source>
        <dbReference type="RuleBase" id="RU362097"/>
    </source>
</evidence>
<dbReference type="GO" id="GO:0005886">
    <property type="term" value="C:plasma membrane"/>
    <property type="evidence" value="ECO:0007669"/>
    <property type="project" value="UniProtKB-SubCell"/>
</dbReference>
<evidence type="ECO:0000313" key="4">
    <source>
        <dbReference type="Proteomes" id="UP000239907"/>
    </source>
</evidence>
<protein>
    <recommendedName>
        <fullName evidence="5">Transporter</fullName>
    </recommendedName>
</protein>
<evidence type="ECO:0000313" key="3">
    <source>
        <dbReference type="EMBL" id="PQJ27773.1"/>
    </source>
</evidence>
<dbReference type="InterPro" id="IPR003423">
    <property type="entry name" value="OMP_efflux"/>
</dbReference>
<dbReference type="SUPFAM" id="SSF56954">
    <property type="entry name" value="Outer membrane efflux proteins (OEP)"/>
    <property type="match status" value="1"/>
</dbReference>
<dbReference type="InterPro" id="IPR010131">
    <property type="entry name" value="MdtP/NodT-like"/>
</dbReference>
<dbReference type="OrthoDB" id="9783100at2"/>
<keyword evidence="2" id="KW-0449">Lipoprotein</keyword>
<evidence type="ECO:0000256" key="1">
    <source>
        <dbReference type="ARBA" id="ARBA00007613"/>
    </source>
</evidence>
<organism evidence="3 4">
    <name type="scientific">Rubritalea profundi</name>
    <dbReference type="NCBI Taxonomy" id="1658618"/>
    <lineage>
        <taxon>Bacteria</taxon>
        <taxon>Pseudomonadati</taxon>
        <taxon>Verrucomicrobiota</taxon>
        <taxon>Verrucomicrobiia</taxon>
        <taxon>Verrucomicrobiales</taxon>
        <taxon>Rubritaleaceae</taxon>
        <taxon>Rubritalea</taxon>
    </lineage>
</organism>